<feature type="transmembrane region" description="Helical" evidence="6">
    <location>
        <begin position="292"/>
        <end position="317"/>
    </location>
</feature>
<evidence type="ECO:0000313" key="9">
    <source>
        <dbReference type="Proteomes" id="UP001597178"/>
    </source>
</evidence>
<keyword evidence="2" id="KW-1003">Cell membrane</keyword>
<dbReference type="RefSeq" id="WP_382400534.1">
    <property type="nucleotide sequence ID" value="NZ_JBHTNH010000024.1"/>
</dbReference>
<evidence type="ECO:0000256" key="5">
    <source>
        <dbReference type="ARBA" id="ARBA00023136"/>
    </source>
</evidence>
<comment type="caution">
    <text evidence="8">The sequence shown here is derived from an EMBL/GenBank/DDBJ whole genome shotgun (WGS) entry which is preliminary data.</text>
</comment>
<evidence type="ECO:0000256" key="6">
    <source>
        <dbReference type="SAM" id="Phobius"/>
    </source>
</evidence>
<dbReference type="InterPro" id="IPR051449">
    <property type="entry name" value="ABC-2_transporter_component"/>
</dbReference>
<gene>
    <name evidence="8" type="ORF">ACFQ4A_11150</name>
</gene>
<dbReference type="Proteomes" id="UP001597178">
    <property type="component" value="Unassembled WGS sequence"/>
</dbReference>
<feature type="transmembrane region" description="Helical" evidence="6">
    <location>
        <begin position="213"/>
        <end position="236"/>
    </location>
</feature>
<protein>
    <submittedName>
        <fullName evidence="8">ABC transporter permease</fullName>
    </submittedName>
</protein>
<dbReference type="Gene3D" id="3.40.1710.10">
    <property type="entry name" value="abc type-2 transporter like domain"/>
    <property type="match status" value="1"/>
</dbReference>
<reference evidence="9" key="1">
    <citation type="journal article" date="2019" name="Int. J. Syst. Evol. Microbiol.">
        <title>The Global Catalogue of Microorganisms (GCM) 10K type strain sequencing project: providing services to taxonomists for standard genome sequencing and annotation.</title>
        <authorList>
            <consortium name="The Broad Institute Genomics Platform"/>
            <consortium name="The Broad Institute Genome Sequencing Center for Infectious Disease"/>
            <person name="Wu L."/>
            <person name="Ma J."/>
        </authorList>
    </citation>
    <scope>NUCLEOTIDE SEQUENCE [LARGE SCALE GENOMIC DNA]</scope>
    <source>
        <strain evidence="9">CCUG 54822</strain>
    </source>
</reference>
<dbReference type="InterPro" id="IPR013525">
    <property type="entry name" value="ABC2_TM"/>
</dbReference>
<evidence type="ECO:0000256" key="1">
    <source>
        <dbReference type="ARBA" id="ARBA00004651"/>
    </source>
</evidence>
<dbReference type="PANTHER" id="PTHR30294">
    <property type="entry name" value="MEMBRANE COMPONENT OF ABC TRANSPORTER YHHJ-RELATED"/>
    <property type="match status" value="1"/>
</dbReference>
<feature type="domain" description="ABC-2 type transporter transmembrane" evidence="7">
    <location>
        <begin position="24"/>
        <end position="397"/>
    </location>
</feature>
<evidence type="ECO:0000256" key="4">
    <source>
        <dbReference type="ARBA" id="ARBA00022989"/>
    </source>
</evidence>
<feature type="transmembrane region" description="Helical" evidence="6">
    <location>
        <begin position="257"/>
        <end position="280"/>
    </location>
</feature>
<comment type="subcellular location">
    <subcellularLocation>
        <location evidence="1">Cell membrane</location>
        <topology evidence="1">Multi-pass membrane protein</topology>
    </subcellularLocation>
</comment>
<feature type="transmembrane region" description="Helical" evidence="6">
    <location>
        <begin position="380"/>
        <end position="400"/>
    </location>
</feature>
<evidence type="ECO:0000256" key="3">
    <source>
        <dbReference type="ARBA" id="ARBA00022692"/>
    </source>
</evidence>
<dbReference type="EMBL" id="JBHTNH010000024">
    <property type="protein sequence ID" value="MFD1362210.1"/>
    <property type="molecule type" value="Genomic_DNA"/>
</dbReference>
<keyword evidence="9" id="KW-1185">Reference proteome</keyword>
<evidence type="ECO:0000313" key="8">
    <source>
        <dbReference type="EMBL" id="MFD1362210.1"/>
    </source>
</evidence>
<sequence>MTFIKHTLLFIRSNLKTLQRKWFSLPLLLLFPIILISLVTVVAISIFMPEDTEPIHVGLVDLDQSKETQTVVGLIEESSQLGSVIHIEEMTKTQAEKQISTQLSAFVTFPEGFTKSLYNGNSVTLHITGNPGKQTESYLVKEVLDSIARHIRASQANILTVNVYAKQLSIDNETRQDILLQQFNDFLIYAVGKDKMMDEKQITNQASTSPVQYYGLAGWFMMVTIWLFIFYSFFTTEAQARMQNRMRLYGVTIRQQLTAKIVTAFVLTCILAGMAIYTYVTLMDMALYGEDYGRITVITGLYSFTYLVILAILETIITGQKGRLLAQSMFTLIVLLASGAIIPTLYFPLYVQDLLPYVFASEAFHWLQEILLENRLYADYIPMALILMAVLLLLIGTTVWKERTIP</sequence>
<keyword evidence="4 6" id="KW-1133">Transmembrane helix</keyword>
<dbReference type="PANTHER" id="PTHR30294:SF29">
    <property type="entry name" value="MULTIDRUG ABC TRANSPORTER PERMEASE YBHS-RELATED"/>
    <property type="match status" value="1"/>
</dbReference>
<keyword evidence="3 6" id="KW-0812">Transmembrane</keyword>
<feature type="transmembrane region" description="Helical" evidence="6">
    <location>
        <begin position="329"/>
        <end position="349"/>
    </location>
</feature>
<evidence type="ECO:0000259" key="7">
    <source>
        <dbReference type="Pfam" id="PF12698"/>
    </source>
</evidence>
<proteinExistence type="predicted"/>
<feature type="transmembrane region" description="Helical" evidence="6">
    <location>
        <begin position="22"/>
        <end position="48"/>
    </location>
</feature>
<evidence type="ECO:0000256" key="2">
    <source>
        <dbReference type="ARBA" id="ARBA00022475"/>
    </source>
</evidence>
<keyword evidence="5 6" id="KW-0472">Membrane</keyword>
<organism evidence="8 9">
    <name type="scientific">Lentibacillus salinarum</name>
    <dbReference type="NCBI Taxonomy" id="446820"/>
    <lineage>
        <taxon>Bacteria</taxon>
        <taxon>Bacillati</taxon>
        <taxon>Bacillota</taxon>
        <taxon>Bacilli</taxon>
        <taxon>Bacillales</taxon>
        <taxon>Bacillaceae</taxon>
        <taxon>Lentibacillus</taxon>
    </lineage>
</organism>
<dbReference type="Pfam" id="PF12698">
    <property type="entry name" value="ABC2_membrane_3"/>
    <property type="match status" value="1"/>
</dbReference>
<name>A0ABW3ZVY3_9BACI</name>
<accession>A0ABW3ZVY3</accession>